<comment type="similarity">
    <text evidence="5">Belongs to the TAM41 family.</text>
</comment>
<comment type="pathway">
    <text evidence="3">Phospholipid metabolism; CDP-diacylglycerol biosynthesis; CDP-diacylglycerol from sn-glycerol 3-phosphate: step 3/3.</text>
</comment>
<keyword evidence="11" id="KW-0999">Mitochondrion inner membrane</keyword>
<dbReference type="GO" id="GO:0016024">
    <property type="term" value="P:CDP-diacylglycerol biosynthetic process"/>
    <property type="evidence" value="ECO:0007669"/>
    <property type="project" value="UniProtKB-UniPathway"/>
</dbReference>
<keyword evidence="14" id="KW-0496">Mitochondrion</keyword>
<evidence type="ECO:0000256" key="14">
    <source>
        <dbReference type="ARBA" id="ARBA00023128"/>
    </source>
</evidence>
<keyword evidence="15" id="KW-0472">Membrane</keyword>
<evidence type="ECO:0000256" key="3">
    <source>
        <dbReference type="ARBA" id="ARBA00005119"/>
    </source>
</evidence>
<evidence type="ECO:0000256" key="17">
    <source>
        <dbReference type="ARBA" id="ARBA00023264"/>
    </source>
</evidence>
<dbReference type="PANTHER" id="PTHR13619">
    <property type="entry name" value="PHOSPHATIDATE CYTIDYLYLTRANSFERASE, MITOCHONDRIAL"/>
    <property type="match status" value="1"/>
</dbReference>
<evidence type="ECO:0000256" key="12">
    <source>
        <dbReference type="ARBA" id="ARBA00022842"/>
    </source>
</evidence>
<reference evidence="19 20" key="1">
    <citation type="journal article" date="2019" name="Sci. Rep.">
        <title>Comparative genomics of chytrid fungi reveal insights into the obligate biotrophic and pathogenic lifestyle of Synchytrium endobioticum.</title>
        <authorList>
            <person name="van de Vossenberg B.T.L.H."/>
            <person name="Warris S."/>
            <person name="Nguyen H.D.T."/>
            <person name="van Gent-Pelzer M.P.E."/>
            <person name="Joly D.L."/>
            <person name="van de Geest H.C."/>
            <person name="Bonants P.J.M."/>
            <person name="Smith D.S."/>
            <person name="Levesque C.A."/>
            <person name="van der Lee T.A.J."/>
        </authorList>
    </citation>
    <scope>NUCLEOTIDE SEQUENCE [LARGE SCALE GENOMIC DNA]</scope>
    <source>
        <strain evidence="19 20">CBS 675.73</strain>
    </source>
</reference>
<protein>
    <recommendedName>
        <fullName evidence="7">Phosphatidate cytidylyltransferase, mitochondrial</fullName>
        <ecNumber evidence="6">2.7.7.41</ecNumber>
    </recommendedName>
    <alternativeName>
        <fullName evidence="18">CDP-diacylglycerol synthase</fullName>
    </alternativeName>
</protein>
<keyword evidence="13" id="KW-0443">Lipid metabolism</keyword>
<sequence>MFQLRLNVIARSNNSAVTIRCVKRINFVRGDASKATTQDPHKQSSDVWASEHLQHILQHFDAPIRFAAGYGSGVLKQDGYGLNPNVKPPMVDLIFGVTHPEHWHSLNLRQNPSHYSFVSALGAKSVTALQEKWGASMYFNPDVQIGEQRIKYGVISMKHLIQDLNEWNNFYVAGRFQKPIRILRGDSRVKLSNDENLANAVRVALLILPPQFSEYQLYTTIVGLSYLGDFRMIFGENPKKVENIVNAQVGYLRVLYKPVLKDLCEHFVAGIESVSAGEEVQALDAHKVVFSQNMDVKLRGALLFELPKKVRDKVLAVFHKKSRMDTVVSALDLSQKAAASDSIQSMVKQAIAETVRGPALTQSIKGLITAGPTKSFRYIGEKLSKR</sequence>
<dbReference type="AlphaFoldDB" id="A0A507FLU0"/>
<evidence type="ECO:0000256" key="18">
    <source>
        <dbReference type="ARBA" id="ARBA00029893"/>
    </source>
</evidence>
<dbReference type="InterPro" id="IPR015222">
    <property type="entry name" value="Tam41"/>
</dbReference>
<comment type="pathway">
    <text evidence="4">Lipid metabolism.</text>
</comment>
<proteinExistence type="inferred from homology"/>
<keyword evidence="16" id="KW-0594">Phospholipid biosynthesis</keyword>
<dbReference type="GO" id="GO:0032049">
    <property type="term" value="P:cardiolipin biosynthetic process"/>
    <property type="evidence" value="ECO:0007669"/>
    <property type="project" value="InterPro"/>
</dbReference>
<dbReference type="GO" id="GO:0004605">
    <property type="term" value="F:phosphatidate cytidylyltransferase activity"/>
    <property type="evidence" value="ECO:0007669"/>
    <property type="project" value="UniProtKB-EC"/>
</dbReference>
<dbReference type="GO" id="GO:0005743">
    <property type="term" value="C:mitochondrial inner membrane"/>
    <property type="evidence" value="ECO:0007669"/>
    <property type="project" value="UniProtKB-SubCell"/>
</dbReference>
<keyword evidence="20" id="KW-1185">Reference proteome</keyword>
<dbReference type="STRING" id="246404.A0A507FLU0"/>
<dbReference type="EC" id="2.7.7.41" evidence="6"/>
<evidence type="ECO:0000256" key="6">
    <source>
        <dbReference type="ARBA" id="ARBA00012487"/>
    </source>
</evidence>
<organism evidence="19 20">
    <name type="scientific">Chytriomyces confervae</name>
    <dbReference type="NCBI Taxonomy" id="246404"/>
    <lineage>
        <taxon>Eukaryota</taxon>
        <taxon>Fungi</taxon>
        <taxon>Fungi incertae sedis</taxon>
        <taxon>Chytridiomycota</taxon>
        <taxon>Chytridiomycota incertae sedis</taxon>
        <taxon>Chytridiomycetes</taxon>
        <taxon>Chytridiales</taxon>
        <taxon>Chytriomycetaceae</taxon>
        <taxon>Chytriomyces</taxon>
    </lineage>
</organism>
<dbReference type="PIRSF" id="PIRSF028840">
    <property type="entry name" value="Mmp37"/>
    <property type="match status" value="1"/>
</dbReference>
<evidence type="ECO:0000313" key="20">
    <source>
        <dbReference type="Proteomes" id="UP000320333"/>
    </source>
</evidence>
<evidence type="ECO:0000256" key="13">
    <source>
        <dbReference type="ARBA" id="ARBA00023098"/>
    </source>
</evidence>
<comment type="subcellular location">
    <subcellularLocation>
        <location evidence="2">Mitochondrion inner membrane</location>
        <topology evidence="2">Peripheral membrane protein</topology>
        <orientation evidence="2">Matrix side</orientation>
    </subcellularLocation>
</comment>
<accession>A0A507FLU0</accession>
<keyword evidence="8" id="KW-0444">Lipid biosynthesis</keyword>
<comment type="cofactor">
    <cofactor evidence="1">
        <name>Mg(2+)</name>
        <dbReference type="ChEBI" id="CHEBI:18420"/>
    </cofactor>
</comment>
<evidence type="ECO:0000256" key="5">
    <source>
        <dbReference type="ARBA" id="ARBA00005458"/>
    </source>
</evidence>
<gene>
    <name evidence="19" type="primary">CDS1</name>
    <name evidence="19" type="ORF">CcCBS67573_g02070</name>
</gene>
<name>A0A507FLU0_9FUNG</name>
<evidence type="ECO:0000256" key="15">
    <source>
        <dbReference type="ARBA" id="ARBA00023136"/>
    </source>
</evidence>
<evidence type="ECO:0000256" key="7">
    <source>
        <dbReference type="ARBA" id="ARBA00018337"/>
    </source>
</evidence>
<dbReference type="PANTHER" id="PTHR13619:SF0">
    <property type="entry name" value="PHOSPHATIDATE CYTIDYLYLTRANSFERASE, MITOCHONDRIAL"/>
    <property type="match status" value="1"/>
</dbReference>
<keyword evidence="17" id="KW-1208">Phospholipid metabolism</keyword>
<evidence type="ECO:0000256" key="16">
    <source>
        <dbReference type="ARBA" id="ARBA00023209"/>
    </source>
</evidence>
<evidence type="ECO:0000256" key="11">
    <source>
        <dbReference type="ARBA" id="ARBA00022792"/>
    </source>
</evidence>
<evidence type="ECO:0000256" key="9">
    <source>
        <dbReference type="ARBA" id="ARBA00022679"/>
    </source>
</evidence>
<evidence type="ECO:0000256" key="2">
    <source>
        <dbReference type="ARBA" id="ARBA00004443"/>
    </source>
</evidence>
<keyword evidence="10 19" id="KW-0548">Nucleotidyltransferase</keyword>
<evidence type="ECO:0000256" key="8">
    <source>
        <dbReference type="ARBA" id="ARBA00022516"/>
    </source>
</evidence>
<dbReference type="Proteomes" id="UP000320333">
    <property type="component" value="Unassembled WGS sequence"/>
</dbReference>
<dbReference type="OrthoDB" id="341477at2759"/>
<dbReference type="UniPathway" id="UPA00557">
    <property type="reaction ID" value="UER00614"/>
</dbReference>
<evidence type="ECO:0000256" key="10">
    <source>
        <dbReference type="ARBA" id="ARBA00022695"/>
    </source>
</evidence>
<dbReference type="Pfam" id="PF09139">
    <property type="entry name" value="Tam41_Mmp37"/>
    <property type="match status" value="1"/>
</dbReference>
<dbReference type="EMBL" id="QEAP01000040">
    <property type="protein sequence ID" value="TPX76670.1"/>
    <property type="molecule type" value="Genomic_DNA"/>
</dbReference>
<evidence type="ECO:0000313" key="19">
    <source>
        <dbReference type="EMBL" id="TPX76670.1"/>
    </source>
</evidence>
<keyword evidence="12" id="KW-0460">Magnesium</keyword>
<evidence type="ECO:0000256" key="4">
    <source>
        <dbReference type="ARBA" id="ARBA00005189"/>
    </source>
</evidence>
<keyword evidence="9 19" id="KW-0808">Transferase</keyword>
<comment type="caution">
    <text evidence="19">The sequence shown here is derived from an EMBL/GenBank/DDBJ whole genome shotgun (WGS) entry which is preliminary data.</text>
</comment>
<evidence type="ECO:0000256" key="1">
    <source>
        <dbReference type="ARBA" id="ARBA00001946"/>
    </source>
</evidence>